<accession>A0A1X7SIY7</accession>
<dbReference type="AlphaFoldDB" id="A0A1X7SIY7"/>
<organism evidence="1">
    <name type="scientific">Amphimedon queenslandica</name>
    <name type="common">Sponge</name>
    <dbReference type="NCBI Taxonomy" id="400682"/>
    <lineage>
        <taxon>Eukaryota</taxon>
        <taxon>Metazoa</taxon>
        <taxon>Porifera</taxon>
        <taxon>Demospongiae</taxon>
        <taxon>Heteroscleromorpha</taxon>
        <taxon>Haplosclerida</taxon>
        <taxon>Niphatidae</taxon>
        <taxon>Amphimedon</taxon>
    </lineage>
</organism>
<reference evidence="1" key="1">
    <citation type="submission" date="2017-05" db="UniProtKB">
        <authorList>
            <consortium name="EnsemblMetazoa"/>
        </authorList>
    </citation>
    <scope>IDENTIFICATION</scope>
</reference>
<name>A0A1X7SIY7_AMPQE</name>
<proteinExistence type="predicted"/>
<dbReference type="InParanoid" id="A0A1X7SIY7"/>
<evidence type="ECO:0000313" key="1">
    <source>
        <dbReference type="EnsemblMetazoa" id="Aqu2.1.02008_001"/>
    </source>
</evidence>
<protein>
    <submittedName>
        <fullName evidence="1">Uncharacterized protein</fullName>
    </submittedName>
</protein>
<dbReference type="EnsemblMetazoa" id="Aqu2.1.02008_001">
    <property type="protein sequence ID" value="Aqu2.1.02008_001"/>
    <property type="gene ID" value="Aqu2.1.02008"/>
</dbReference>
<sequence length="118" mass="13673">MYKNLKLKTCHTRNEKEKRCYEERIRNVEHGSFKPLVFTTSSGMNPSSNVFYKRLASLLSERQSKPYSTTLNWIRCRLSFSVLRSAIICFRGARSSYHKPIHLSSNIDLALSEGQVVK</sequence>